<evidence type="ECO:0000256" key="9">
    <source>
        <dbReference type="RuleBase" id="RU003811"/>
    </source>
</evidence>
<dbReference type="GO" id="GO:0003952">
    <property type="term" value="F:NAD+ synthase (glutamine-hydrolyzing) activity"/>
    <property type="evidence" value="ECO:0007669"/>
    <property type="project" value="UniProtKB-UniRule"/>
</dbReference>
<dbReference type="GO" id="GO:0005524">
    <property type="term" value="F:ATP binding"/>
    <property type="evidence" value="ECO:0007669"/>
    <property type="project" value="UniProtKB-UniRule"/>
</dbReference>
<evidence type="ECO:0000256" key="3">
    <source>
        <dbReference type="ARBA" id="ARBA00022598"/>
    </source>
</evidence>
<dbReference type="PANTHER" id="PTHR23090:SF9">
    <property type="entry name" value="GLUTAMINE-DEPENDENT NAD(+) SYNTHETASE"/>
    <property type="match status" value="1"/>
</dbReference>
<evidence type="ECO:0000313" key="12">
    <source>
        <dbReference type="Proteomes" id="UP000245870"/>
    </source>
</evidence>
<dbReference type="SUPFAM" id="SSF56317">
    <property type="entry name" value="Carbon-nitrogen hydrolase"/>
    <property type="match status" value="1"/>
</dbReference>
<dbReference type="InterPro" id="IPR003694">
    <property type="entry name" value="NAD_synthase"/>
</dbReference>
<reference evidence="11 12" key="1">
    <citation type="submission" date="2018-05" db="EMBL/GenBank/DDBJ databases">
        <title>Genomic Encyclopedia of Type Strains, Phase IV (KMG-IV): sequencing the most valuable type-strain genomes for metagenomic binning, comparative biology and taxonomic classification.</title>
        <authorList>
            <person name="Goeker M."/>
        </authorList>
    </citation>
    <scope>NUCLEOTIDE SEQUENCE [LARGE SCALE GENOMIC DNA]</scope>
    <source>
        <strain evidence="11 12">DSM 100333</strain>
    </source>
</reference>
<comment type="similarity">
    <text evidence="2 7 8">In the C-terminal section; belongs to the NAD synthetase family.</text>
</comment>
<dbReference type="PIRSF" id="PIRSF006630">
    <property type="entry name" value="NADS_GAT"/>
    <property type="match status" value="1"/>
</dbReference>
<feature type="active site" description="Nucleophile; for glutaminase activity" evidence="7">
    <location>
        <position position="170"/>
    </location>
</feature>
<organism evidence="11 12">
    <name type="scientific">Hallella colorans</name>
    <dbReference type="NCBI Taxonomy" id="1703337"/>
    <lineage>
        <taxon>Bacteria</taxon>
        <taxon>Pseudomonadati</taxon>
        <taxon>Bacteroidota</taxon>
        <taxon>Bacteroidia</taxon>
        <taxon>Bacteroidales</taxon>
        <taxon>Prevotellaceae</taxon>
        <taxon>Hallella</taxon>
    </lineage>
</organism>
<feature type="binding site" evidence="7">
    <location>
        <position position="442"/>
    </location>
    <ligand>
        <name>deamido-NAD(+)</name>
        <dbReference type="ChEBI" id="CHEBI:58437"/>
        <note>ligand shared between two neighboring subunits</note>
    </ligand>
</feature>
<dbReference type="InterPro" id="IPR003010">
    <property type="entry name" value="C-N_Hydrolase"/>
</dbReference>
<dbReference type="GO" id="GO:0009435">
    <property type="term" value="P:NAD+ biosynthetic process"/>
    <property type="evidence" value="ECO:0007669"/>
    <property type="project" value="UniProtKB-UniRule"/>
</dbReference>
<keyword evidence="6 7" id="KW-0520">NAD</keyword>
<dbReference type="AlphaFoldDB" id="A0A2U0ULY7"/>
<evidence type="ECO:0000256" key="4">
    <source>
        <dbReference type="ARBA" id="ARBA00022741"/>
    </source>
</evidence>
<evidence type="ECO:0000256" key="8">
    <source>
        <dbReference type="PIRNR" id="PIRNR006630"/>
    </source>
</evidence>
<keyword evidence="4 7" id="KW-0547">Nucleotide-binding</keyword>
<dbReference type="Pfam" id="PF02540">
    <property type="entry name" value="NAD_synthase"/>
    <property type="match status" value="1"/>
</dbReference>
<keyword evidence="12" id="KW-1185">Reference proteome</keyword>
<dbReference type="CDD" id="cd00553">
    <property type="entry name" value="NAD_synthase"/>
    <property type="match status" value="1"/>
</dbReference>
<keyword evidence="5 7" id="KW-0067">ATP-binding</keyword>
<dbReference type="EMBL" id="QENY01000002">
    <property type="protein sequence ID" value="PVX58641.1"/>
    <property type="molecule type" value="Genomic_DNA"/>
</dbReference>
<feature type="binding site" evidence="7">
    <location>
        <position position="197"/>
    </location>
    <ligand>
        <name>L-glutamine</name>
        <dbReference type="ChEBI" id="CHEBI:58359"/>
    </ligand>
</feature>
<accession>A0A2U0ULY7</accession>
<dbReference type="PROSITE" id="PS50263">
    <property type="entry name" value="CN_HYDROLASE"/>
    <property type="match status" value="1"/>
</dbReference>
<dbReference type="PANTHER" id="PTHR23090">
    <property type="entry name" value="NH 3 /GLUTAMINE-DEPENDENT NAD + SYNTHETASE"/>
    <property type="match status" value="1"/>
</dbReference>
<proteinExistence type="inferred from homology"/>
<dbReference type="InterPro" id="IPR036526">
    <property type="entry name" value="C-N_Hydrolase_sf"/>
</dbReference>
<dbReference type="HAMAP" id="MF_02090">
    <property type="entry name" value="NadE_glutamine_dep"/>
    <property type="match status" value="1"/>
</dbReference>
<dbReference type="GO" id="GO:0005737">
    <property type="term" value="C:cytoplasm"/>
    <property type="evidence" value="ECO:0007669"/>
    <property type="project" value="InterPro"/>
</dbReference>
<evidence type="ECO:0000259" key="10">
    <source>
        <dbReference type="PROSITE" id="PS50263"/>
    </source>
</evidence>
<dbReference type="Pfam" id="PF00795">
    <property type="entry name" value="CN_hydrolase"/>
    <property type="match status" value="1"/>
</dbReference>
<gene>
    <name evidence="7" type="primary">nadE</name>
    <name evidence="11" type="ORF">C7379_102160</name>
</gene>
<evidence type="ECO:0000256" key="1">
    <source>
        <dbReference type="ARBA" id="ARBA00005188"/>
    </source>
</evidence>
<name>A0A2U0ULY7_9BACT</name>
<feature type="active site" description="Proton acceptor; for glutaminase activity" evidence="7">
    <location>
        <position position="46"/>
    </location>
</feature>
<dbReference type="InterPro" id="IPR041856">
    <property type="entry name" value="NAD+_synth_C"/>
</dbReference>
<dbReference type="UniPathway" id="UPA00253">
    <property type="reaction ID" value="UER00334"/>
</dbReference>
<feature type="binding site" evidence="7">
    <location>
        <begin position="356"/>
        <end position="363"/>
    </location>
    <ligand>
        <name>ATP</name>
        <dbReference type="ChEBI" id="CHEBI:30616"/>
    </ligand>
</feature>
<feature type="binding site" evidence="7">
    <location>
        <begin position="476"/>
        <end position="479"/>
    </location>
    <ligand>
        <name>deamido-NAD(+)</name>
        <dbReference type="ChEBI" id="CHEBI:58437"/>
        <note>ligand shared between two neighboring subunits</note>
    </ligand>
</feature>
<feature type="binding site" evidence="7">
    <location>
        <position position="466"/>
    </location>
    <ligand>
        <name>ATP</name>
        <dbReference type="ChEBI" id="CHEBI:30616"/>
    </ligand>
</feature>
<feature type="binding site" evidence="7">
    <location>
        <position position="121"/>
    </location>
    <ligand>
        <name>L-glutamine</name>
        <dbReference type="ChEBI" id="CHEBI:58359"/>
    </ligand>
</feature>
<dbReference type="Gene3D" id="1.10.10.1140">
    <property type="entry name" value="Glutamine-dependent NAD+ synthetase, C-terminal domain"/>
    <property type="match status" value="1"/>
</dbReference>
<dbReference type="FunFam" id="1.10.10.1140:FF:000001">
    <property type="entry name" value="Glutamine-dependent NAD(+) synthetase"/>
    <property type="match status" value="1"/>
</dbReference>
<comment type="similarity">
    <text evidence="9">Belongs to the NAD synthetase family.</text>
</comment>
<dbReference type="Gene3D" id="3.60.110.10">
    <property type="entry name" value="Carbon-nitrogen hydrolase"/>
    <property type="match status" value="1"/>
</dbReference>
<comment type="catalytic activity">
    <reaction evidence="7 8">
        <text>deamido-NAD(+) + L-glutamine + ATP + H2O = L-glutamate + AMP + diphosphate + NAD(+) + H(+)</text>
        <dbReference type="Rhea" id="RHEA:24384"/>
        <dbReference type="ChEBI" id="CHEBI:15377"/>
        <dbReference type="ChEBI" id="CHEBI:15378"/>
        <dbReference type="ChEBI" id="CHEBI:29985"/>
        <dbReference type="ChEBI" id="CHEBI:30616"/>
        <dbReference type="ChEBI" id="CHEBI:33019"/>
        <dbReference type="ChEBI" id="CHEBI:57540"/>
        <dbReference type="ChEBI" id="CHEBI:58359"/>
        <dbReference type="ChEBI" id="CHEBI:58437"/>
        <dbReference type="ChEBI" id="CHEBI:456215"/>
        <dbReference type="EC" id="6.3.5.1"/>
    </reaction>
</comment>
<keyword evidence="3 7" id="KW-0436">Ligase</keyword>
<evidence type="ECO:0000256" key="5">
    <source>
        <dbReference type="ARBA" id="ARBA00022840"/>
    </source>
</evidence>
<dbReference type="InterPro" id="IPR022310">
    <property type="entry name" value="NAD/GMP_synthase"/>
</dbReference>
<feature type="binding site" evidence="7">
    <location>
        <position position="203"/>
    </location>
    <ligand>
        <name>L-glutamine</name>
        <dbReference type="ChEBI" id="CHEBI:58359"/>
    </ligand>
</feature>
<comment type="pathway">
    <text evidence="1 7 8">Cofactor biosynthesis; NAD(+) biosynthesis; NAD(+) from deamido-NAD(+) (L-Gln route): step 1/1.</text>
</comment>
<feature type="binding site" evidence="7">
    <location>
        <position position="619"/>
    </location>
    <ligand>
        <name>deamido-NAD(+)</name>
        <dbReference type="ChEBI" id="CHEBI:58437"/>
        <note>ligand shared between two neighboring subunits</note>
    </ligand>
</feature>
<dbReference type="RefSeq" id="WP_116615722.1">
    <property type="nucleotide sequence ID" value="NZ_CALDWB010000001.1"/>
</dbReference>
<dbReference type="EC" id="6.3.5.1" evidence="7 8"/>
<dbReference type="Gene3D" id="3.40.50.620">
    <property type="entry name" value="HUPs"/>
    <property type="match status" value="1"/>
</dbReference>
<feature type="binding site" evidence="7">
    <location>
        <position position="471"/>
    </location>
    <ligand>
        <name>deamido-NAD(+)</name>
        <dbReference type="ChEBI" id="CHEBI:58437"/>
        <note>ligand shared between two neighboring subunits</note>
    </ligand>
</feature>
<dbReference type="Proteomes" id="UP000245870">
    <property type="component" value="Unassembled WGS sequence"/>
</dbReference>
<feature type="active site" description="For glutaminase activity" evidence="7">
    <location>
        <position position="115"/>
    </location>
</feature>
<protein>
    <recommendedName>
        <fullName evidence="7 8">Glutamine-dependent NAD(+) synthetase</fullName>
        <ecNumber evidence="7 8">6.3.5.1</ecNumber>
    </recommendedName>
    <alternativeName>
        <fullName evidence="7 8">NAD(+) synthase [glutamine-hydrolyzing]</fullName>
    </alternativeName>
</protein>
<evidence type="ECO:0000313" key="11">
    <source>
        <dbReference type="EMBL" id="PVX58641.1"/>
    </source>
</evidence>
<evidence type="ECO:0000256" key="6">
    <source>
        <dbReference type="ARBA" id="ARBA00023027"/>
    </source>
</evidence>
<sequence length="663" mass="73959">MKYGFIKVAAAVPTIKVADCQQNVVEIESLIAQAEGKGVEIIVFPELCITGYTCQDLFRQQFLLDAAENGVMQLLDFTRHLNIISIVGLPIVAGDLLLNCAVVMQKGKILGIVPKTYLPNYNEFYEKRWFASSQVLRPTTLHFAGGVIRVSSDPQLFRTCDGAVFGVELCEDVWAPAPPSNNLALAGADLIFNLSASTEQAGKHAYLKSLVAQQSARTITGYVYSSAGYGESTQDVVFGGTALIYENGTPLAIGKRFAIESTMQVAEVDVERLRSERRNNTTFTNAQRVMIREEVDFIDMEMTLPREFTLDRYVDPTPFVPDSQHMKKACDEIMNIQMMGLQQRLRHTGCKTVIIGVSGGLDSTMALLACVKAFDELGRKRKDIIGVTMPGFGTTDRTYNNATTLMDQLNITTREIDITKSVMQHFEDIGHDVNVHDATYENAQARERTQILMDLANKMNGLVIGTGDLSELALGWATYNGDHMSMYSLNSSVPKTLMQHLVSYVAETMDEKTARTLRDIVATPISPELTPADDEGNIKQKTENIVGPYELHDFFLFYFLRYGFGPRKIYMLACKAFGNQAATKDQPNAGRVLATHYDEETIAHWMQVFFRRFFSQQFKRSCLPDGPKVGSVSLSPRGDWRMPSDAVSTMWLREVENLGKKTK</sequence>
<feature type="domain" description="CN hydrolase" evidence="10">
    <location>
        <begin position="6"/>
        <end position="270"/>
    </location>
</feature>
<comment type="caution">
    <text evidence="11">The sequence shown here is derived from an EMBL/GenBank/DDBJ whole genome shotgun (WGS) entry which is preliminary data.</text>
</comment>
<comment type="function">
    <text evidence="7">Catalyzes the ATP-dependent amidation of deamido-NAD to form NAD. Uses L-glutamine as a nitrogen source.</text>
</comment>
<dbReference type="NCBIfam" id="NF002730">
    <property type="entry name" value="PRK02628.1"/>
    <property type="match status" value="1"/>
</dbReference>
<dbReference type="CDD" id="cd07570">
    <property type="entry name" value="GAT_Gln-NAD-synth"/>
    <property type="match status" value="1"/>
</dbReference>
<dbReference type="OrthoDB" id="9803818at2"/>
<evidence type="ECO:0000256" key="7">
    <source>
        <dbReference type="HAMAP-Rule" id="MF_02090"/>
    </source>
</evidence>
<evidence type="ECO:0000256" key="2">
    <source>
        <dbReference type="ARBA" id="ARBA00007145"/>
    </source>
</evidence>
<dbReference type="GO" id="GO:0008795">
    <property type="term" value="F:NAD+ synthase activity"/>
    <property type="evidence" value="ECO:0007669"/>
    <property type="project" value="UniProtKB-UniRule"/>
</dbReference>
<dbReference type="InterPro" id="IPR014729">
    <property type="entry name" value="Rossmann-like_a/b/a_fold"/>
</dbReference>
<dbReference type="InterPro" id="IPR014445">
    <property type="entry name" value="Gln-dep_NAD_synthase"/>
</dbReference>
<dbReference type="NCBIfam" id="TIGR00552">
    <property type="entry name" value="nadE"/>
    <property type="match status" value="1"/>
</dbReference>
<dbReference type="GO" id="GO:0004359">
    <property type="term" value="F:glutaminase activity"/>
    <property type="evidence" value="ECO:0007669"/>
    <property type="project" value="InterPro"/>
</dbReference>
<dbReference type="SUPFAM" id="SSF52402">
    <property type="entry name" value="Adenine nucleotide alpha hydrolases-like"/>
    <property type="match status" value="1"/>
</dbReference>